<keyword evidence="2" id="KW-1185">Reference proteome</keyword>
<dbReference type="EMBL" id="AYKW01000023">
    <property type="protein sequence ID" value="PIL28609.1"/>
    <property type="molecule type" value="Genomic_DNA"/>
</dbReference>
<organism evidence="1 2">
    <name type="scientific">Ganoderma sinense ZZ0214-1</name>
    <dbReference type="NCBI Taxonomy" id="1077348"/>
    <lineage>
        <taxon>Eukaryota</taxon>
        <taxon>Fungi</taxon>
        <taxon>Dikarya</taxon>
        <taxon>Basidiomycota</taxon>
        <taxon>Agaricomycotina</taxon>
        <taxon>Agaricomycetes</taxon>
        <taxon>Polyporales</taxon>
        <taxon>Polyporaceae</taxon>
        <taxon>Ganoderma</taxon>
    </lineage>
</organism>
<protein>
    <submittedName>
        <fullName evidence="1">Uncharacterized protein</fullName>
    </submittedName>
</protein>
<evidence type="ECO:0000313" key="1">
    <source>
        <dbReference type="EMBL" id="PIL28609.1"/>
    </source>
</evidence>
<gene>
    <name evidence="1" type="ORF">GSI_08651</name>
</gene>
<comment type="caution">
    <text evidence="1">The sequence shown here is derived from an EMBL/GenBank/DDBJ whole genome shotgun (WGS) entry which is preliminary data.</text>
</comment>
<dbReference type="GO" id="GO:0016788">
    <property type="term" value="F:hydrolase activity, acting on ester bonds"/>
    <property type="evidence" value="ECO:0007669"/>
    <property type="project" value="InterPro"/>
</dbReference>
<reference evidence="1 2" key="1">
    <citation type="journal article" date="2015" name="Sci. Rep.">
        <title>Chromosome-level genome map provides insights into diverse defense mechanisms in the medicinal fungus Ganoderma sinense.</title>
        <authorList>
            <person name="Zhu Y."/>
            <person name="Xu J."/>
            <person name="Sun C."/>
            <person name="Zhou S."/>
            <person name="Xu H."/>
            <person name="Nelson D.R."/>
            <person name="Qian J."/>
            <person name="Song J."/>
            <person name="Luo H."/>
            <person name="Xiang L."/>
            <person name="Li Y."/>
            <person name="Xu Z."/>
            <person name="Ji A."/>
            <person name="Wang L."/>
            <person name="Lu S."/>
            <person name="Hayward A."/>
            <person name="Sun W."/>
            <person name="Li X."/>
            <person name="Schwartz D.C."/>
            <person name="Wang Y."/>
            <person name="Chen S."/>
        </authorList>
    </citation>
    <scope>NUCLEOTIDE SEQUENCE [LARGE SCALE GENOMIC DNA]</scope>
    <source>
        <strain evidence="1 2">ZZ0214-1</strain>
    </source>
</reference>
<dbReference type="InterPro" id="IPR001087">
    <property type="entry name" value="GDSL"/>
</dbReference>
<dbReference type="Proteomes" id="UP000230002">
    <property type="component" value="Unassembled WGS sequence"/>
</dbReference>
<evidence type="ECO:0000313" key="2">
    <source>
        <dbReference type="Proteomes" id="UP000230002"/>
    </source>
</evidence>
<dbReference type="SUPFAM" id="SSF52266">
    <property type="entry name" value="SGNH hydrolase"/>
    <property type="match status" value="1"/>
</dbReference>
<dbReference type="Pfam" id="PF00657">
    <property type="entry name" value="Lipase_GDSL"/>
    <property type="match status" value="1"/>
</dbReference>
<sequence length="379" mass="40233">MLVDLYGIPSFYIRASATLVQHREGDGHMLWGVWLLPELLALALSLAPACGVSLPGPGTHVLSRPSNVARQDNDGIHLAVSPVCAPLSGNTSDANTGIHLPLIKTIVAFGDSYTDGGRDDGGPLAPPVVVPPDAEAGGRSTDGRVWVEGLAAPYNATLMDYAQSGACTDLSLWPSAIKQVDFLGQMKTFLNQSNKLDPETTLYVVFFGINDFENSKTDGEANLQAAAQVILSQIRILAFAPTSARKFLVTDVYGRGTHTAAGDAMVQTIFSGLHDLSRGINSTGAGEGLDGKPTGPALTVAFAEFARIWDGVLDGTPGFEAFGYVSTDACITDCSITFCGTDGMCDDPDHYFYYIPGHPNKEGHQLMADYVEEVLTRCV</sequence>
<proteinExistence type="predicted"/>
<dbReference type="Gene3D" id="3.40.50.1110">
    <property type="entry name" value="SGNH hydrolase"/>
    <property type="match status" value="1"/>
</dbReference>
<name>A0A2G8S4A7_9APHY</name>
<dbReference type="AlphaFoldDB" id="A0A2G8S4A7"/>
<dbReference type="OrthoDB" id="1600564at2759"/>
<dbReference type="InterPro" id="IPR036514">
    <property type="entry name" value="SGNH_hydro_sf"/>
</dbReference>
<accession>A0A2G8S4A7</accession>